<evidence type="ECO:0000313" key="3">
    <source>
        <dbReference type="Proteomes" id="UP000266693"/>
    </source>
</evidence>
<evidence type="ECO:0000313" key="2">
    <source>
        <dbReference type="EMBL" id="RHW17169.1"/>
    </source>
</evidence>
<comment type="caution">
    <text evidence="2">The sequence shown here is derived from an EMBL/GenBank/DDBJ whole genome shotgun (WGS) entry which is preliminary data.</text>
</comment>
<proteinExistence type="predicted"/>
<evidence type="ECO:0000256" key="1">
    <source>
        <dbReference type="SAM" id="MobiDB-lite"/>
    </source>
</evidence>
<dbReference type="EMBL" id="QWLV01000005">
    <property type="protein sequence ID" value="RHW17169.1"/>
    <property type="molecule type" value="Genomic_DNA"/>
</dbReference>
<sequence>MPREALSPGLVGALVGDSPLVVSRIDRPARSRAEIEQAIEQLIGLLDAIDGDPDFEPEEDAEHDGREPFGGKIRGGGGR</sequence>
<dbReference type="AlphaFoldDB" id="A0A396RLS3"/>
<organism evidence="2 3">
    <name type="scientific">Sphingomonas gilva</name>
    <dbReference type="NCBI Taxonomy" id="2305907"/>
    <lineage>
        <taxon>Bacteria</taxon>
        <taxon>Pseudomonadati</taxon>
        <taxon>Pseudomonadota</taxon>
        <taxon>Alphaproteobacteria</taxon>
        <taxon>Sphingomonadales</taxon>
        <taxon>Sphingomonadaceae</taxon>
        <taxon>Sphingomonas</taxon>
    </lineage>
</organism>
<reference evidence="2 3" key="1">
    <citation type="submission" date="2018-08" db="EMBL/GenBank/DDBJ databases">
        <title>The multiple taxonomic identification of Sphingomonas gilva.</title>
        <authorList>
            <person name="Zhu D."/>
            <person name="Zheng S."/>
        </authorList>
    </citation>
    <scope>NUCLEOTIDE SEQUENCE [LARGE SCALE GENOMIC DNA]</scope>
    <source>
        <strain evidence="2 3">ZDH117</strain>
    </source>
</reference>
<accession>A0A396RLS3</accession>
<dbReference type="Proteomes" id="UP000266693">
    <property type="component" value="Unassembled WGS sequence"/>
</dbReference>
<name>A0A396RLS3_9SPHN</name>
<protein>
    <submittedName>
        <fullName evidence="2">Uncharacterized protein</fullName>
    </submittedName>
</protein>
<feature type="compositionally biased region" description="Acidic residues" evidence="1">
    <location>
        <begin position="49"/>
        <end position="62"/>
    </location>
</feature>
<feature type="region of interest" description="Disordered" evidence="1">
    <location>
        <begin position="49"/>
        <end position="79"/>
    </location>
</feature>
<gene>
    <name evidence="2" type="ORF">D1610_11510</name>
</gene>
<keyword evidence="3" id="KW-1185">Reference proteome</keyword>